<evidence type="ECO:0000313" key="3">
    <source>
        <dbReference type="Proteomes" id="UP000670776"/>
    </source>
</evidence>
<keyword evidence="1" id="KW-0812">Transmembrane</keyword>
<feature type="transmembrane region" description="Helical" evidence="1">
    <location>
        <begin position="6"/>
        <end position="26"/>
    </location>
</feature>
<dbReference type="Proteomes" id="UP000670776">
    <property type="component" value="Unassembled WGS sequence"/>
</dbReference>
<name>A0ABS4BRH0_9FLAO</name>
<dbReference type="EMBL" id="JAGJCB010000003">
    <property type="protein sequence ID" value="MBP0903171.1"/>
    <property type="molecule type" value="Genomic_DNA"/>
</dbReference>
<accession>A0ABS4BRH0</accession>
<gene>
    <name evidence="2" type="ORF">J8H85_04960</name>
</gene>
<keyword evidence="1" id="KW-1133">Transmembrane helix</keyword>
<dbReference type="RefSeq" id="WP_209653244.1">
    <property type="nucleotide sequence ID" value="NZ_JAGJCB010000003.1"/>
</dbReference>
<feature type="transmembrane region" description="Helical" evidence="1">
    <location>
        <begin position="90"/>
        <end position="111"/>
    </location>
</feature>
<reference evidence="2 3" key="1">
    <citation type="submission" date="2021-04" db="EMBL/GenBank/DDBJ databases">
        <title>Mariniflexile gromovii gen. nov., sp. nov., a gliding bacterium isolated from the sea urchin Strongylocentrotus intermedius.</title>
        <authorList>
            <person name="Ko S."/>
            <person name="Le V."/>
            <person name="Ahn C.-Y."/>
            <person name="Oh H.-M."/>
        </authorList>
    </citation>
    <scope>NUCLEOTIDE SEQUENCE [LARGE SCALE GENOMIC DNA]</scope>
    <source>
        <strain evidence="2 3">KCTC 12570</strain>
    </source>
</reference>
<organism evidence="2 3">
    <name type="scientific">Mariniflexile gromovii</name>
    <dbReference type="NCBI Taxonomy" id="362523"/>
    <lineage>
        <taxon>Bacteria</taxon>
        <taxon>Pseudomonadati</taxon>
        <taxon>Bacteroidota</taxon>
        <taxon>Flavobacteriia</taxon>
        <taxon>Flavobacteriales</taxon>
        <taxon>Flavobacteriaceae</taxon>
        <taxon>Mariniflexile</taxon>
    </lineage>
</organism>
<evidence type="ECO:0000256" key="1">
    <source>
        <dbReference type="SAM" id="Phobius"/>
    </source>
</evidence>
<sequence length="162" mass="18908">MHIFHYLLALFISVGAMTMFSAIMSIKFKSEFKEHVLLSKLISNKSLKQKESAGHLIFGWFLHFLIGGFFLVIYKLLWNYTELIQSVLGSVLYGVLIGIIGVAGWFILFKLDSHPPDINYKVFYFQLIIAHVFFSLGNFSIFLFQYKECLYYRIFNYIACQI</sequence>
<keyword evidence="3" id="KW-1185">Reference proteome</keyword>
<feature type="transmembrane region" description="Helical" evidence="1">
    <location>
        <begin position="56"/>
        <end position="78"/>
    </location>
</feature>
<evidence type="ECO:0000313" key="2">
    <source>
        <dbReference type="EMBL" id="MBP0903171.1"/>
    </source>
</evidence>
<feature type="transmembrane region" description="Helical" evidence="1">
    <location>
        <begin position="123"/>
        <end position="146"/>
    </location>
</feature>
<comment type="caution">
    <text evidence="2">The sequence shown here is derived from an EMBL/GenBank/DDBJ whole genome shotgun (WGS) entry which is preliminary data.</text>
</comment>
<protein>
    <submittedName>
        <fullName evidence="2">Uncharacterized protein</fullName>
    </submittedName>
</protein>
<proteinExistence type="predicted"/>
<keyword evidence="1" id="KW-0472">Membrane</keyword>